<dbReference type="AlphaFoldDB" id="A0A9D3XXN5"/>
<evidence type="ECO:0000313" key="3">
    <source>
        <dbReference type="EMBL" id="KAH1187962.1"/>
    </source>
</evidence>
<feature type="region of interest" description="Disordered" evidence="1">
    <location>
        <begin position="105"/>
        <end position="129"/>
    </location>
</feature>
<comment type="caution">
    <text evidence="2">The sequence shown here is derived from an EMBL/GenBank/DDBJ whole genome shotgun (WGS) entry which is preliminary data.</text>
</comment>
<sequence length="129" mass="13130">MSRQPTPAPLALDVVAEGQRGPYQPWASRAEQLSAGLCWQLLSAERRGHRSQPGLGCPAIKAPHFSAQVPWGVPSVPSPCVGRAKPGGSALRCLAAAQSLGAEGRPCGPGASNVLQTGHSGSPPAHSGI</sequence>
<keyword evidence="4" id="KW-1185">Reference proteome</keyword>
<proteinExistence type="predicted"/>
<gene>
    <name evidence="3" type="ORF">KIL84_009527</name>
    <name evidence="2" type="ORF">KIL84_017908</name>
</gene>
<evidence type="ECO:0000313" key="4">
    <source>
        <dbReference type="Proteomes" id="UP000827986"/>
    </source>
</evidence>
<reference evidence="2" key="1">
    <citation type="submission" date="2021-09" db="EMBL/GenBank/DDBJ databases">
        <title>The genome of Mauremys mutica provides insights into the evolution of semi-aquatic lifestyle.</title>
        <authorList>
            <person name="Gong S."/>
            <person name="Gao Y."/>
        </authorList>
    </citation>
    <scope>NUCLEOTIDE SEQUENCE</scope>
    <source>
        <strain evidence="2">MM-2020</strain>
        <tissue evidence="2">Muscle</tissue>
    </source>
</reference>
<name>A0A9D3XXN5_9SAUR</name>
<accession>A0A9D3XXN5</accession>
<dbReference type="Proteomes" id="UP000827986">
    <property type="component" value="Unassembled WGS sequence"/>
</dbReference>
<protein>
    <submittedName>
        <fullName evidence="2">Uncharacterized protein</fullName>
    </submittedName>
</protein>
<dbReference type="EMBL" id="JAHDVG010000248">
    <property type="protein sequence ID" value="KAH1187927.1"/>
    <property type="molecule type" value="Genomic_DNA"/>
</dbReference>
<dbReference type="EMBL" id="JAHDVG010000191">
    <property type="protein sequence ID" value="KAH1187962.1"/>
    <property type="molecule type" value="Genomic_DNA"/>
</dbReference>
<evidence type="ECO:0000256" key="1">
    <source>
        <dbReference type="SAM" id="MobiDB-lite"/>
    </source>
</evidence>
<evidence type="ECO:0000313" key="2">
    <source>
        <dbReference type="EMBL" id="KAH1187927.1"/>
    </source>
</evidence>
<organism evidence="2 4">
    <name type="scientific">Mauremys mutica</name>
    <name type="common">yellowpond turtle</name>
    <dbReference type="NCBI Taxonomy" id="74926"/>
    <lineage>
        <taxon>Eukaryota</taxon>
        <taxon>Metazoa</taxon>
        <taxon>Chordata</taxon>
        <taxon>Craniata</taxon>
        <taxon>Vertebrata</taxon>
        <taxon>Euteleostomi</taxon>
        <taxon>Archelosauria</taxon>
        <taxon>Testudinata</taxon>
        <taxon>Testudines</taxon>
        <taxon>Cryptodira</taxon>
        <taxon>Durocryptodira</taxon>
        <taxon>Testudinoidea</taxon>
        <taxon>Geoemydidae</taxon>
        <taxon>Geoemydinae</taxon>
        <taxon>Mauremys</taxon>
    </lineage>
</organism>